<dbReference type="AlphaFoldDB" id="A0ABD0VCD8"/>
<dbReference type="SUPFAM" id="SSF47072">
    <property type="entry name" value="Cysteine alpha-hairpin motif"/>
    <property type="match status" value="1"/>
</dbReference>
<feature type="region of interest" description="Disordered" evidence="1">
    <location>
        <begin position="47"/>
        <end position="70"/>
    </location>
</feature>
<proteinExistence type="predicted"/>
<evidence type="ECO:0000313" key="2">
    <source>
        <dbReference type="EMBL" id="KAL0922909.1"/>
    </source>
</evidence>
<dbReference type="PANTHER" id="PTHR48236">
    <property type="entry name" value="COX19-LIKE CHCH FAMILY PROTEIN"/>
    <property type="match status" value="1"/>
</dbReference>
<gene>
    <name evidence="2" type="ORF">M5K25_006939</name>
</gene>
<dbReference type="EMBL" id="JANQDX010000006">
    <property type="protein sequence ID" value="KAL0922909.1"/>
    <property type="molecule type" value="Genomic_DNA"/>
</dbReference>
<protein>
    <recommendedName>
        <fullName evidence="4">CHCH domain-containing protein</fullName>
    </recommendedName>
</protein>
<evidence type="ECO:0008006" key="4">
    <source>
        <dbReference type="Google" id="ProtNLM"/>
    </source>
</evidence>
<accession>A0ABD0VCD8</accession>
<evidence type="ECO:0000313" key="3">
    <source>
        <dbReference type="Proteomes" id="UP001552299"/>
    </source>
</evidence>
<sequence>MAIFCFFYKTRNINKDALHNYYQGINTKLFAFWFKIAGLQLMATSKQINTPPTSANPRQPLPHQLTEADEEDENVKQLNECSNLYLALQECLNRSNRNWKSCQPEVLALKACYSRKSEGEGK</sequence>
<dbReference type="PANTHER" id="PTHR48236:SF1">
    <property type="entry name" value="COX19-LIKE CHCH FAMILY PROTEIN"/>
    <property type="match status" value="1"/>
</dbReference>
<comment type="caution">
    <text evidence="2">The sequence shown here is derived from an EMBL/GenBank/DDBJ whole genome shotgun (WGS) entry which is preliminary data.</text>
</comment>
<keyword evidence="3" id="KW-1185">Reference proteome</keyword>
<feature type="compositionally biased region" description="Polar residues" evidence="1">
    <location>
        <begin position="47"/>
        <end position="57"/>
    </location>
</feature>
<reference evidence="2 3" key="1">
    <citation type="journal article" date="2024" name="Plant Biotechnol. J.">
        <title>Dendrobium thyrsiflorum genome and its molecular insights into genes involved in important horticultural traits.</title>
        <authorList>
            <person name="Chen B."/>
            <person name="Wang J.Y."/>
            <person name="Zheng P.J."/>
            <person name="Li K.L."/>
            <person name="Liang Y.M."/>
            <person name="Chen X.F."/>
            <person name="Zhang C."/>
            <person name="Zhao X."/>
            <person name="He X."/>
            <person name="Zhang G.Q."/>
            <person name="Liu Z.J."/>
            <person name="Xu Q."/>
        </authorList>
    </citation>
    <scope>NUCLEOTIDE SEQUENCE [LARGE SCALE GENOMIC DNA]</scope>
    <source>
        <strain evidence="2">GZMU011</strain>
    </source>
</reference>
<name>A0ABD0VCD8_DENTH</name>
<organism evidence="2 3">
    <name type="scientific">Dendrobium thyrsiflorum</name>
    <name type="common">Pinecone-like raceme dendrobium</name>
    <name type="synonym">Orchid</name>
    <dbReference type="NCBI Taxonomy" id="117978"/>
    <lineage>
        <taxon>Eukaryota</taxon>
        <taxon>Viridiplantae</taxon>
        <taxon>Streptophyta</taxon>
        <taxon>Embryophyta</taxon>
        <taxon>Tracheophyta</taxon>
        <taxon>Spermatophyta</taxon>
        <taxon>Magnoliopsida</taxon>
        <taxon>Liliopsida</taxon>
        <taxon>Asparagales</taxon>
        <taxon>Orchidaceae</taxon>
        <taxon>Epidendroideae</taxon>
        <taxon>Malaxideae</taxon>
        <taxon>Dendrobiinae</taxon>
        <taxon>Dendrobium</taxon>
    </lineage>
</organism>
<evidence type="ECO:0000256" key="1">
    <source>
        <dbReference type="SAM" id="MobiDB-lite"/>
    </source>
</evidence>
<dbReference type="Proteomes" id="UP001552299">
    <property type="component" value="Unassembled WGS sequence"/>
</dbReference>
<dbReference type="InterPro" id="IPR009069">
    <property type="entry name" value="Cys_alpha_HP_mot_SF"/>
</dbReference>